<dbReference type="EMBL" id="AQHR01000029">
    <property type="protein sequence ID" value="EON78535.1"/>
    <property type="molecule type" value="Genomic_DNA"/>
</dbReference>
<dbReference type="Proteomes" id="UP000013909">
    <property type="component" value="Unassembled WGS sequence"/>
</dbReference>
<gene>
    <name evidence="1" type="ORF">ADIS_0885</name>
</gene>
<evidence type="ECO:0000313" key="2">
    <source>
        <dbReference type="Proteomes" id="UP000013909"/>
    </source>
</evidence>
<evidence type="ECO:0000313" key="1">
    <source>
        <dbReference type="EMBL" id="EON78535.1"/>
    </source>
</evidence>
<keyword evidence="2" id="KW-1185">Reference proteome</keyword>
<sequence length="48" mass="5298">MSLIGVIDLPVDKGKPVLRRLRVILKILALDDKIIFLTPGLGLVSQKM</sequence>
<organism evidence="1 2">
    <name type="scientific">Lunatimonas lonarensis</name>
    <dbReference type="NCBI Taxonomy" id="1232681"/>
    <lineage>
        <taxon>Bacteria</taxon>
        <taxon>Pseudomonadati</taxon>
        <taxon>Bacteroidota</taxon>
        <taxon>Cytophagia</taxon>
        <taxon>Cytophagales</taxon>
        <taxon>Cyclobacteriaceae</taxon>
    </lineage>
</organism>
<reference evidence="1 2" key="1">
    <citation type="submission" date="2013-02" db="EMBL/GenBank/DDBJ databases">
        <title>A novel strain isolated from Lonar lake, Maharashtra, India.</title>
        <authorList>
            <person name="Singh A."/>
        </authorList>
    </citation>
    <scope>NUCLEOTIDE SEQUENCE [LARGE SCALE GENOMIC DNA]</scope>
    <source>
        <strain evidence="1 2">AK24</strain>
    </source>
</reference>
<protein>
    <submittedName>
        <fullName evidence="1">Uncharacterized protein</fullName>
    </submittedName>
</protein>
<name>R7ZWL3_9BACT</name>
<comment type="caution">
    <text evidence="1">The sequence shown here is derived from an EMBL/GenBank/DDBJ whole genome shotgun (WGS) entry which is preliminary data.</text>
</comment>
<accession>R7ZWL3</accession>
<proteinExistence type="predicted"/>
<dbReference type="AlphaFoldDB" id="R7ZWL3"/>